<dbReference type="AlphaFoldDB" id="A0AAV5GCY9"/>
<dbReference type="PROSITE" id="PS50157">
    <property type="entry name" value="ZINC_FINGER_C2H2_2"/>
    <property type="match status" value="2"/>
</dbReference>
<evidence type="ECO:0000313" key="7">
    <source>
        <dbReference type="EMBL" id="GJN87719.1"/>
    </source>
</evidence>
<feature type="domain" description="C2H2-type" evidence="6">
    <location>
        <begin position="19"/>
        <end position="44"/>
    </location>
</feature>
<dbReference type="Gene3D" id="3.30.160.60">
    <property type="entry name" value="Classic Zinc Finger"/>
    <property type="match status" value="1"/>
</dbReference>
<dbReference type="GO" id="GO:0005634">
    <property type="term" value="C:nucleus"/>
    <property type="evidence" value="ECO:0007669"/>
    <property type="project" value="TreeGrafter"/>
</dbReference>
<keyword evidence="8" id="KW-1185">Reference proteome</keyword>
<sequence>MSWSSSDSSSDSGYYSERIRCRPCGRDFKQREHLETHLLNSNKHHYCLRCSEDFDTHSDLIDHKNESWSHHRCPLCTFDGEEDYDLTSHIDRAHYRCGLDDCGRILSTAPGRDMHRRAVHLYCTAHSRFFKNEDNLKQHMQSALHVVPNFPCIMPSCDFKTVDQSAMILHLEAGQCPSGVTRSSVASYFLDNDYNRIVTNPYGPRHFECKACNKDFNHMSGLAQHLKHGSCGALKDDSFRIAYNDLISGLYAPDVNS</sequence>
<keyword evidence="2" id="KW-0677">Repeat</keyword>
<keyword evidence="4" id="KW-0862">Zinc</keyword>
<name>A0AAV5GCY9_9BASI</name>
<evidence type="ECO:0000313" key="8">
    <source>
        <dbReference type="Proteomes" id="UP001342314"/>
    </source>
</evidence>
<evidence type="ECO:0000256" key="4">
    <source>
        <dbReference type="ARBA" id="ARBA00022833"/>
    </source>
</evidence>
<dbReference type="Proteomes" id="UP001342314">
    <property type="component" value="Unassembled WGS sequence"/>
</dbReference>
<protein>
    <recommendedName>
        <fullName evidence="6">C2H2-type domain-containing protein</fullName>
    </recommendedName>
</protein>
<feature type="domain" description="C2H2-type" evidence="6">
    <location>
        <begin position="207"/>
        <end position="227"/>
    </location>
</feature>
<dbReference type="SMART" id="SM00355">
    <property type="entry name" value="ZnF_C2H2"/>
    <property type="match status" value="7"/>
</dbReference>
<dbReference type="EMBL" id="BQKY01000002">
    <property type="protein sequence ID" value="GJN87719.1"/>
    <property type="molecule type" value="Genomic_DNA"/>
</dbReference>
<dbReference type="PANTHER" id="PTHR24409:SF295">
    <property type="entry name" value="AZ2-RELATED"/>
    <property type="match status" value="1"/>
</dbReference>
<dbReference type="GO" id="GO:0008270">
    <property type="term" value="F:zinc ion binding"/>
    <property type="evidence" value="ECO:0007669"/>
    <property type="project" value="UniProtKB-KW"/>
</dbReference>
<evidence type="ECO:0000256" key="3">
    <source>
        <dbReference type="ARBA" id="ARBA00022771"/>
    </source>
</evidence>
<evidence type="ECO:0000259" key="6">
    <source>
        <dbReference type="PROSITE" id="PS50157"/>
    </source>
</evidence>
<reference evidence="7 8" key="1">
    <citation type="submission" date="2021-12" db="EMBL/GenBank/DDBJ databases">
        <title>High titer production of polyol ester of fatty acids by Rhodotorula paludigena BS15 towards product separation-free biomass refinery.</title>
        <authorList>
            <person name="Mano J."/>
            <person name="Ono H."/>
            <person name="Tanaka T."/>
            <person name="Naito K."/>
            <person name="Sushida H."/>
            <person name="Ike M."/>
            <person name="Tokuyasu K."/>
            <person name="Kitaoka M."/>
        </authorList>
    </citation>
    <scope>NUCLEOTIDE SEQUENCE [LARGE SCALE GENOMIC DNA]</scope>
    <source>
        <strain evidence="7 8">BS15</strain>
    </source>
</reference>
<proteinExistence type="predicted"/>
<dbReference type="InterPro" id="IPR013087">
    <property type="entry name" value="Znf_C2H2_type"/>
</dbReference>
<evidence type="ECO:0000256" key="5">
    <source>
        <dbReference type="PROSITE-ProRule" id="PRU00042"/>
    </source>
</evidence>
<keyword evidence="3 5" id="KW-0863">Zinc-finger</keyword>
<dbReference type="PANTHER" id="PTHR24409">
    <property type="entry name" value="ZINC FINGER PROTEIN 142"/>
    <property type="match status" value="1"/>
</dbReference>
<dbReference type="GO" id="GO:0000981">
    <property type="term" value="F:DNA-binding transcription factor activity, RNA polymerase II-specific"/>
    <property type="evidence" value="ECO:0007669"/>
    <property type="project" value="TreeGrafter"/>
</dbReference>
<keyword evidence="1" id="KW-0479">Metal-binding</keyword>
<organism evidence="7 8">
    <name type="scientific">Rhodotorula paludigena</name>
    <dbReference type="NCBI Taxonomy" id="86838"/>
    <lineage>
        <taxon>Eukaryota</taxon>
        <taxon>Fungi</taxon>
        <taxon>Dikarya</taxon>
        <taxon>Basidiomycota</taxon>
        <taxon>Pucciniomycotina</taxon>
        <taxon>Microbotryomycetes</taxon>
        <taxon>Sporidiobolales</taxon>
        <taxon>Sporidiobolaceae</taxon>
        <taxon>Rhodotorula</taxon>
    </lineage>
</organism>
<dbReference type="PROSITE" id="PS00028">
    <property type="entry name" value="ZINC_FINGER_C2H2_1"/>
    <property type="match status" value="1"/>
</dbReference>
<evidence type="ECO:0000256" key="2">
    <source>
        <dbReference type="ARBA" id="ARBA00022737"/>
    </source>
</evidence>
<dbReference type="InterPro" id="IPR036236">
    <property type="entry name" value="Znf_C2H2_sf"/>
</dbReference>
<evidence type="ECO:0000256" key="1">
    <source>
        <dbReference type="ARBA" id="ARBA00022723"/>
    </source>
</evidence>
<comment type="caution">
    <text evidence="7">The sequence shown here is derived from an EMBL/GenBank/DDBJ whole genome shotgun (WGS) entry which is preliminary data.</text>
</comment>
<accession>A0AAV5GCY9</accession>
<gene>
    <name evidence="7" type="ORF">Rhopal_000674-T1</name>
</gene>
<dbReference type="GO" id="GO:0000977">
    <property type="term" value="F:RNA polymerase II transcription regulatory region sequence-specific DNA binding"/>
    <property type="evidence" value="ECO:0007669"/>
    <property type="project" value="TreeGrafter"/>
</dbReference>
<dbReference type="SUPFAM" id="SSF57667">
    <property type="entry name" value="beta-beta-alpha zinc fingers"/>
    <property type="match status" value="1"/>
</dbReference>